<gene>
    <name evidence="1" type="ORF">Aco04nite_55410</name>
</gene>
<dbReference type="Proteomes" id="UP000680865">
    <property type="component" value="Unassembled WGS sequence"/>
</dbReference>
<dbReference type="AlphaFoldDB" id="A0A919STW3"/>
<evidence type="ECO:0000313" key="1">
    <source>
        <dbReference type="EMBL" id="GIM77451.1"/>
    </source>
</evidence>
<sequence length="58" mass="6374">MMVPRHVIVTALRERGKSQRADWVDRSLPDQVDLHHQVGLLATLDLSADDLVAKAAAS</sequence>
<comment type="caution">
    <text evidence="1">The sequence shown here is derived from an EMBL/GenBank/DDBJ whole genome shotgun (WGS) entry which is preliminary data.</text>
</comment>
<reference evidence="1" key="1">
    <citation type="submission" date="2021-03" db="EMBL/GenBank/DDBJ databases">
        <title>Whole genome shotgun sequence of Actinoplanes consettensis NBRC 14913.</title>
        <authorList>
            <person name="Komaki H."/>
            <person name="Tamura T."/>
        </authorList>
    </citation>
    <scope>NUCLEOTIDE SEQUENCE</scope>
    <source>
        <strain evidence="1">NBRC 14913</strain>
    </source>
</reference>
<keyword evidence="2" id="KW-1185">Reference proteome</keyword>
<evidence type="ECO:0000313" key="2">
    <source>
        <dbReference type="Proteomes" id="UP000680865"/>
    </source>
</evidence>
<name>A0A919STW3_9ACTN</name>
<dbReference type="RefSeq" id="WP_213000141.1">
    <property type="nucleotide sequence ID" value="NZ_BAAATW010000016.1"/>
</dbReference>
<protein>
    <submittedName>
        <fullName evidence="1">Uncharacterized protein</fullName>
    </submittedName>
</protein>
<accession>A0A919STW3</accession>
<dbReference type="EMBL" id="BOQP01000030">
    <property type="protein sequence ID" value="GIM77451.1"/>
    <property type="molecule type" value="Genomic_DNA"/>
</dbReference>
<proteinExistence type="predicted"/>
<organism evidence="1 2">
    <name type="scientific">Winogradskya consettensis</name>
    <dbReference type="NCBI Taxonomy" id="113560"/>
    <lineage>
        <taxon>Bacteria</taxon>
        <taxon>Bacillati</taxon>
        <taxon>Actinomycetota</taxon>
        <taxon>Actinomycetes</taxon>
        <taxon>Micromonosporales</taxon>
        <taxon>Micromonosporaceae</taxon>
        <taxon>Winogradskya</taxon>
    </lineage>
</organism>